<keyword evidence="3" id="KW-1185">Reference proteome</keyword>
<evidence type="ECO:0000313" key="2">
    <source>
        <dbReference type="EMBL" id="KPJ00231.1"/>
    </source>
</evidence>
<dbReference type="Proteomes" id="UP000053268">
    <property type="component" value="Unassembled WGS sequence"/>
</dbReference>
<evidence type="ECO:0000313" key="3">
    <source>
        <dbReference type="Proteomes" id="UP000053268"/>
    </source>
</evidence>
<name>A0A194Q9X9_PAPXU</name>
<sequence length="141" mass="15307">MGMGIGKKKNSATTKSYQLAKDRSRCGSLLDKHSNEYYVSTRYCARRINTHGMQRPPAGSLDLAAAVYRTLTKVMALLNQFYKNGACNSNEMVGREAALRRRARGEIRRSKENMMAAATLAGSAAAGERTGSSRPPAPSCS</sequence>
<feature type="region of interest" description="Disordered" evidence="1">
    <location>
        <begin position="118"/>
        <end position="141"/>
    </location>
</feature>
<gene>
    <name evidence="2" type="ORF">RR46_03018</name>
</gene>
<organism evidence="2 3">
    <name type="scientific">Papilio xuthus</name>
    <name type="common">Asian swallowtail butterfly</name>
    <dbReference type="NCBI Taxonomy" id="66420"/>
    <lineage>
        <taxon>Eukaryota</taxon>
        <taxon>Metazoa</taxon>
        <taxon>Ecdysozoa</taxon>
        <taxon>Arthropoda</taxon>
        <taxon>Hexapoda</taxon>
        <taxon>Insecta</taxon>
        <taxon>Pterygota</taxon>
        <taxon>Neoptera</taxon>
        <taxon>Endopterygota</taxon>
        <taxon>Lepidoptera</taxon>
        <taxon>Glossata</taxon>
        <taxon>Ditrysia</taxon>
        <taxon>Papilionoidea</taxon>
        <taxon>Papilionidae</taxon>
        <taxon>Papilioninae</taxon>
        <taxon>Papilio</taxon>
    </lineage>
</organism>
<reference evidence="2 3" key="1">
    <citation type="journal article" date="2015" name="Nat. Commun.">
        <title>Outbred genome sequencing and CRISPR/Cas9 gene editing in butterflies.</title>
        <authorList>
            <person name="Li X."/>
            <person name="Fan D."/>
            <person name="Zhang W."/>
            <person name="Liu G."/>
            <person name="Zhang L."/>
            <person name="Zhao L."/>
            <person name="Fang X."/>
            <person name="Chen L."/>
            <person name="Dong Y."/>
            <person name="Chen Y."/>
            <person name="Ding Y."/>
            <person name="Zhao R."/>
            <person name="Feng M."/>
            <person name="Zhu Y."/>
            <person name="Feng Y."/>
            <person name="Jiang X."/>
            <person name="Zhu D."/>
            <person name="Xiang H."/>
            <person name="Feng X."/>
            <person name="Li S."/>
            <person name="Wang J."/>
            <person name="Zhang G."/>
            <person name="Kronforst M.R."/>
            <person name="Wang W."/>
        </authorList>
    </citation>
    <scope>NUCLEOTIDE SEQUENCE [LARGE SCALE GENOMIC DNA]</scope>
    <source>
        <strain evidence="2">Ya'a_city_454_Px</strain>
        <tissue evidence="2">Whole body</tissue>
    </source>
</reference>
<protein>
    <submittedName>
        <fullName evidence="2">Uncharacterized protein</fullName>
    </submittedName>
</protein>
<proteinExistence type="predicted"/>
<dbReference type="EMBL" id="KQ459472">
    <property type="protein sequence ID" value="KPJ00231.1"/>
    <property type="molecule type" value="Genomic_DNA"/>
</dbReference>
<dbReference type="AlphaFoldDB" id="A0A194Q9X9"/>
<accession>A0A194Q9X9</accession>
<evidence type="ECO:0000256" key="1">
    <source>
        <dbReference type="SAM" id="MobiDB-lite"/>
    </source>
</evidence>